<dbReference type="OrthoDB" id="6120616at2"/>
<gene>
    <name evidence="4" type="ORF">BTE48_05780</name>
</gene>
<accession>A0A1T4KKD1</accession>
<keyword evidence="3" id="KW-1133">Transmembrane helix</keyword>
<keyword evidence="1" id="KW-0175">Coiled coil</keyword>
<organism evidence="4 5">
    <name type="scientific">Oceanospirillum multiglobuliferum</name>
    <dbReference type="NCBI Taxonomy" id="64969"/>
    <lineage>
        <taxon>Bacteria</taxon>
        <taxon>Pseudomonadati</taxon>
        <taxon>Pseudomonadota</taxon>
        <taxon>Gammaproteobacteria</taxon>
        <taxon>Oceanospirillales</taxon>
        <taxon>Oceanospirillaceae</taxon>
        <taxon>Oceanospirillum</taxon>
    </lineage>
</organism>
<name>A0A1T4KKD1_9GAMM</name>
<dbReference type="EMBL" id="MTSM01000005">
    <property type="protein sequence ID" value="OPX56059.1"/>
    <property type="molecule type" value="Genomic_DNA"/>
</dbReference>
<keyword evidence="3" id="KW-0472">Membrane</keyword>
<dbReference type="AlphaFoldDB" id="A0A1T4KKD1"/>
<protein>
    <submittedName>
        <fullName evidence="4">Uncharacterized protein</fullName>
    </submittedName>
</protein>
<evidence type="ECO:0000256" key="3">
    <source>
        <dbReference type="SAM" id="Phobius"/>
    </source>
</evidence>
<dbReference type="RefSeq" id="WP_078743737.1">
    <property type="nucleotide sequence ID" value="NZ_FUXG01000001.1"/>
</dbReference>
<dbReference type="Proteomes" id="UP000191418">
    <property type="component" value="Unassembled WGS sequence"/>
</dbReference>
<keyword evidence="5" id="KW-1185">Reference proteome</keyword>
<feature type="transmembrane region" description="Helical" evidence="3">
    <location>
        <begin position="6"/>
        <end position="27"/>
    </location>
</feature>
<evidence type="ECO:0000313" key="4">
    <source>
        <dbReference type="EMBL" id="OPX56059.1"/>
    </source>
</evidence>
<comment type="caution">
    <text evidence="4">The sequence shown here is derived from an EMBL/GenBank/DDBJ whole genome shotgun (WGS) entry which is preliminary data.</text>
</comment>
<proteinExistence type="predicted"/>
<feature type="region of interest" description="Disordered" evidence="2">
    <location>
        <begin position="46"/>
        <end position="72"/>
    </location>
</feature>
<evidence type="ECO:0000256" key="2">
    <source>
        <dbReference type="SAM" id="MobiDB-lite"/>
    </source>
</evidence>
<evidence type="ECO:0000313" key="5">
    <source>
        <dbReference type="Proteomes" id="UP000191418"/>
    </source>
</evidence>
<feature type="coiled-coil region" evidence="1">
    <location>
        <begin position="145"/>
        <end position="179"/>
    </location>
</feature>
<reference evidence="4 5" key="1">
    <citation type="submission" date="2017-01" db="EMBL/GenBank/DDBJ databases">
        <title>Genome Sequencing of a Marine Spirillum, Oceanospirillum multiglobuliferum ATCC 33336, from Japan.</title>
        <authorList>
            <person name="Carney J.G."/>
            <person name="Trachtenberg A.M."/>
            <person name="Rheaume B.A."/>
            <person name="Linnane J.D."/>
            <person name="Pitts N.L."/>
            <person name="Mykles D.L."/>
            <person name="Maclea K.S."/>
        </authorList>
    </citation>
    <scope>NUCLEOTIDE SEQUENCE [LARGE SCALE GENOMIC DNA]</scope>
    <source>
        <strain evidence="4 5">ATCC 33336</strain>
    </source>
</reference>
<evidence type="ECO:0000256" key="1">
    <source>
        <dbReference type="SAM" id="Coils"/>
    </source>
</evidence>
<dbReference type="STRING" id="64969.SAMN02745127_00113"/>
<keyword evidence="3" id="KW-0812">Transmembrane</keyword>
<sequence length="195" mass="21523">MVLSTLAVIALIQLIVLLIGGVFFLFLHTRFLKKQIRVLRGDASDSLDVATQGPSDLTSEPEPSFDMEGEAPPTKVSKSAMALSDALTSQMEALQDTHVTGDIVELRKMLDEKLLLTANMRKLIEALDDDPDSVASVSDQQKSTLKHLEEYIKLSRREAAAVEDKIKQYKEQLIKAKKLLSQKAASNSSESSQEH</sequence>